<gene>
    <name evidence="4" type="ORF">CKO31_04315</name>
</gene>
<comment type="caution">
    <text evidence="4">The sequence shown here is derived from an EMBL/GenBank/DDBJ whole genome shotgun (WGS) entry which is preliminary data.</text>
</comment>
<keyword evidence="2" id="KW-1133">Transmembrane helix</keyword>
<feature type="transmembrane region" description="Helical" evidence="2">
    <location>
        <begin position="50"/>
        <end position="77"/>
    </location>
</feature>
<name>A0ABS1CDJ8_9GAMM</name>
<dbReference type="Pfam" id="PF14242">
    <property type="entry name" value="DUF4342"/>
    <property type="match status" value="1"/>
</dbReference>
<reference evidence="4 5" key="1">
    <citation type="journal article" date="2020" name="Microorganisms">
        <title>Osmotic Adaptation and Compatible Solute Biosynthesis of Phototrophic Bacteria as Revealed from Genome Analyses.</title>
        <authorList>
            <person name="Imhoff J.F."/>
            <person name="Rahn T."/>
            <person name="Kunzel S."/>
            <person name="Keller A."/>
            <person name="Neulinger S.C."/>
        </authorList>
    </citation>
    <scope>NUCLEOTIDE SEQUENCE [LARGE SCALE GENOMIC DNA]</scope>
    <source>
        <strain evidence="4 5">DSM 6210</strain>
    </source>
</reference>
<dbReference type="EMBL" id="NRRV01000007">
    <property type="protein sequence ID" value="MBK1629978.1"/>
    <property type="molecule type" value="Genomic_DNA"/>
</dbReference>
<evidence type="ECO:0000256" key="2">
    <source>
        <dbReference type="SAM" id="Phobius"/>
    </source>
</evidence>
<keyword evidence="2" id="KW-0812">Transmembrane</keyword>
<protein>
    <recommendedName>
        <fullName evidence="3">DUF4342 domain-containing protein</fullName>
    </recommendedName>
</protein>
<dbReference type="InterPro" id="IPR025642">
    <property type="entry name" value="DUF4342"/>
</dbReference>
<evidence type="ECO:0000259" key="3">
    <source>
        <dbReference type="Pfam" id="PF14242"/>
    </source>
</evidence>
<evidence type="ECO:0000256" key="1">
    <source>
        <dbReference type="SAM" id="MobiDB-lite"/>
    </source>
</evidence>
<dbReference type="RefSeq" id="WP_200234375.1">
    <property type="nucleotide sequence ID" value="NZ_NRRV01000007.1"/>
</dbReference>
<evidence type="ECO:0000313" key="5">
    <source>
        <dbReference type="Proteomes" id="UP000748752"/>
    </source>
</evidence>
<keyword evidence="5" id="KW-1185">Reference proteome</keyword>
<feature type="domain" description="DUF4342" evidence="3">
    <location>
        <begin position="5"/>
        <end position="86"/>
    </location>
</feature>
<dbReference type="Proteomes" id="UP000748752">
    <property type="component" value="Unassembled WGS sequence"/>
</dbReference>
<feature type="region of interest" description="Disordered" evidence="1">
    <location>
        <begin position="91"/>
        <end position="111"/>
    </location>
</feature>
<evidence type="ECO:0000313" key="4">
    <source>
        <dbReference type="EMBL" id="MBK1629978.1"/>
    </source>
</evidence>
<proteinExistence type="predicted"/>
<keyword evidence="2" id="KW-0472">Membrane</keyword>
<organism evidence="4 5">
    <name type="scientific">Thiohalocapsa halophila</name>
    <dbReference type="NCBI Taxonomy" id="69359"/>
    <lineage>
        <taxon>Bacteria</taxon>
        <taxon>Pseudomonadati</taxon>
        <taxon>Pseudomonadota</taxon>
        <taxon>Gammaproteobacteria</taxon>
        <taxon>Chromatiales</taxon>
        <taxon>Chromatiaceae</taxon>
        <taxon>Thiohalocapsa</taxon>
    </lineage>
</organism>
<accession>A0ABS1CDJ8</accession>
<sequence length="111" mass="12237">MSKHKRTITERFTVAGNELVDFVKKLVADGNVRRLIIRRPSGEALIEVPLTAGVAVGGALTLLAPVIAAVGAIAALLAKFEVDVERVDEPPHYLEEGEDRHWNRLDDDEQR</sequence>